<evidence type="ECO:0000313" key="1">
    <source>
        <dbReference type="EMBL" id="MBB5893798.1"/>
    </source>
</evidence>
<organism evidence="1 2">
    <name type="scientific">Kutzneria kofuensis</name>
    <dbReference type="NCBI Taxonomy" id="103725"/>
    <lineage>
        <taxon>Bacteria</taxon>
        <taxon>Bacillati</taxon>
        <taxon>Actinomycetota</taxon>
        <taxon>Actinomycetes</taxon>
        <taxon>Pseudonocardiales</taxon>
        <taxon>Pseudonocardiaceae</taxon>
        <taxon>Kutzneria</taxon>
    </lineage>
</organism>
<accession>A0A7W9NJ52</accession>
<name>A0A7W9NJ52_9PSEU</name>
<gene>
    <name evidence="1" type="ORF">BJ998_004994</name>
</gene>
<reference evidence="1 2" key="1">
    <citation type="submission" date="2020-08" db="EMBL/GenBank/DDBJ databases">
        <title>Sequencing the genomes of 1000 actinobacteria strains.</title>
        <authorList>
            <person name="Klenk H.-P."/>
        </authorList>
    </citation>
    <scope>NUCLEOTIDE SEQUENCE [LARGE SCALE GENOMIC DNA]</scope>
    <source>
        <strain evidence="1 2">DSM 43851</strain>
    </source>
</reference>
<dbReference type="AlphaFoldDB" id="A0A7W9NJ52"/>
<sequence>MSDVTYRNAMTTVTNCGWRRCEPGPRRLLDQPSPLPKAVALLTEQTGVDERGLAAECQAPLGLFRTVVSRLPEATMPAGGGNPVVSLLRTTD</sequence>
<dbReference type="EMBL" id="JACHIR010000001">
    <property type="protein sequence ID" value="MBB5893798.1"/>
    <property type="molecule type" value="Genomic_DNA"/>
</dbReference>
<dbReference type="Proteomes" id="UP000585638">
    <property type="component" value="Unassembled WGS sequence"/>
</dbReference>
<keyword evidence="2" id="KW-1185">Reference proteome</keyword>
<proteinExistence type="predicted"/>
<comment type="caution">
    <text evidence="1">The sequence shown here is derived from an EMBL/GenBank/DDBJ whole genome shotgun (WGS) entry which is preliminary data.</text>
</comment>
<dbReference type="RefSeq" id="WP_221338116.1">
    <property type="nucleotide sequence ID" value="NZ_BAAAWY010000030.1"/>
</dbReference>
<evidence type="ECO:0000313" key="2">
    <source>
        <dbReference type="Proteomes" id="UP000585638"/>
    </source>
</evidence>
<protein>
    <submittedName>
        <fullName evidence="1">Uncharacterized protein</fullName>
    </submittedName>
</protein>